<evidence type="ECO:0008006" key="3">
    <source>
        <dbReference type="Google" id="ProtNLM"/>
    </source>
</evidence>
<proteinExistence type="predicted"/>
<sequence>MGDRAQFASDALGRMLDLVYEWEAKADAFVATGDDDADVVVTHDSRGRLLELTIRPGLQQELTVDELEEAVNDEIGENALRAREGLEALSEEFLANFAHLPEELAQHPVAVEFAEALRAAGST</sequence>
<dbReference type="RefSeq" id="WP_255064527.1">
    <property type="nucleotide sequence ID" value="NZ_JANDBD010000017.1"/>
</dbReference>
<reference evidence="1 2" key="1">
    <citation type="submission" date="2022-06" db="EMBL/GenBank/DDBJ databases">
        <title>Mycolicibacterium sp. CAU 1645 isolated from seawater.</title>
        <authorList>
            <person name="Kim W."/>
        </authorList>
    </citation>
    <scope>NUCLEOTIDE SEQUENCE [LARGE SCALE GENOMIC DNA]</scope>
    <source>
        <strain evidence="1 2">CAU 1645</strain>
    </source>
</reference>
<comment type="caution">
    <text evidence="1">The sequence shown here is derived from an EMBL/GenBank/DDBJ whole genome shotgun (WGS) entry which is preliminary data.</text>
</comment>
<gene>
    <name evidence="1" type="ORF">NM203_30285</name>
</gene>
<accession>A0ABT1MC91</accession>
<name>A0ABT1MC91_9MYCO</name>
<protein>
    <recommendedName>
        <fullName evidence="3">DNA-binding protein</fullName>
    </recommendedName>
</protein>
<keyword evidence="2" id="KW-1185">Reference proteome</keyword>
<dbReference type="Proteomes" id="UP001651690">
    <property type="component" value="Unassembled WGS sequence"/>
</dbReference>
<organism evidence="1 2">
    <name type="scientific">Mycolicibacterium arenosum</name>
    <dbReference type="NCBI Taxonomy" id="2952157"/>
    <lineage>
        <taxon>Bacteria</taxon>
        <taxon>Bacillati</taxon>
        <taxon>Actinomycetota</taxon>
        <taxon>Actinomycetes</taxon>
        <taxon>Mycobacteriales</taxon>
        <taxon>Mycobacteriaceae</taxon>
        <taxon>Mycolicibacterium</taxon>
    </lineage>
</organism>
<evidence type="ECO:0000313" key="2">
    <source>
        <dbReference type="Proteomes" id="UP001651690"/>
    </source>
</evidence>
<evidence type="ECO:0000313" key="1">
    <source>
        <dbReference type="EMBL" id="MCP9276485.1"/>
    </source>
</evidence>
<dbReference type="EMBL" id="JANDBD010000017">
    <property type="protein sequence ID" value="MCP9276485.1"/>
    <property type="molecule type" value="Genomic_DNA"/>
</dbReference>